<evidence type="ECO:0000313" key="3">
    <source>
        <dbReference type="EMBL" id="MBM7415352.1"/>
    </source>
</evidence>
<keyword evidence="4" id="KW-1185">Reference proteome</keyword>
<proteinExistence type="predicted"/>
<reference evidence="3 4" key="1">
    <citation type="submission" date="2021-01" db="EMBL/GenBank/DDBJ databases">
        <title>Genomics of switchgrass bacterial isolates.</title>
        <authorList>
            <person name="Shade A."/>
        </authorList>
    </citation>
    <scope>NUCLEOTIDE SEQUENCE [LARGE SCALE GENOMIC DNA]</scope>
    <source>
        <strain evidence="3 4">PvP111</strain>
    </source>
</reference>
<dbReference type="EMBL" id="JAFBBK010000001">
    <property type="protein sequence ID" value="MBM7415352.1"/>
    <property type="molecule type" value="Genomic_DNA"/>
</dbReference>
<name>A0ABS2KTU1_9NOCA</name>
<accession>A0ABS2KTU1</accession>
<dbReference type="RefSeq" id="WP_204868377.1">
    <property type="nucleotide sequence ID" value="NZ_JAFBBK010000001.1"/>
</dbReference>
<evidence type="ECO:0000259" key="2">
    <source>
        <dbReference type="Pfam" id="PF22289"/>
    </source>
</evidence>
<sequence length="126" mass="12938">MTVLIIGDADRPDSAGESPGRFAARGPQSDAWFDAETDRAVVGWRCVLIGSAADVAVYRERALRAGAEPDEISVVVTPDGALDVYCPVCGTVGPAPPCESCGANLVVSDHVSSRLAARLGVPDAAS</sequence>
<feature type="domain" description="Dimethylamine monooxygenase subunit DmmA-like C-terminal" evidence="2">
    <location>
        <begin position="84"/>
        <end position="121"/>
    </location>
</feature>
<gene>
    <name evidence="3" type="ORF">JOE42_002085</name>
</gene>
<evidence type="ECO:0000256" key="1">
    <source>
        <dbReference type="SAM" id="MobiDB-lite"/>
    </source>
</evidence>
<dbReference type="Proteomes" id="UP000703038">
    <property type="component" value="Unassembled WGS sequence"/>
</dbReference>
<dbReference type="Pfam" id="PF22289">
    <property type="entry name" value="DmmA-like_C"/>
    <property type="match status" value="1"/>
</dbReference>
<evidence type="ECO:0000313" key="4">
    <source>
        <dbReference type="Proteomes" id="UP000703038"/>
    </source>
</evidence>
<organism evidence="3 4">
    <name type="scientific">Rhodococcoides corynebacterioides</name>
    <dbReference type="NCBI Taxonomy" id="53972"/>
    <lineage>
        <taxon>Bacteria</taxon>
        <taxon>Bacillati</taxon>
        <taxon>Actinomycetota</taxon>
        <taxon>Actinomycetes</taxon>
        <taxon>Mycobacteriales</taxon>
        <taxon>Nocardiaceae</taxon>
        <taxon>Rhodococcoides</taxon>
    </lineage>
</organism>
<comment type="caution">
    <text evidence="3">The sequence shown here is derived from an EMBL/GenBank/DDBJ whole genome shotgun (WGS) entry which is preliminary data.</text>
</comment>
<dbReference type="NCBIfam" id="NF041259">
    <property type="entry name" value="mono_DmmA_fam"/>
    <property type="match status" value="1"/>
</dbReference>
<feature type="region of interest" description="Disordered" evidence="1">
    <location>
        <begin position="1"/>
        <end position="27"/>
    </location>
</feature>
<dbReference type="InterPro" id="IPR048037">
    <property type="entry name" value="DmmA-like_C"/>
</dbReference>
<protein>
    <recommendedName>
        <fullName evidence="2">Dimethylamine monooxygenase subunit DmmA-like C-terminal domain-containing protein</fullName>
    </recommendedName>
</protein>